<dbReference type="Proteomes" id="UP001162480">
    <property type="component" value="Chromosome 26"/>
</dbReference>
<accession>A0AA36BUY5</accession>
<name>A0AA36BUY5_OCTVU</name>
<organism evidence="4 5">
    <name type="scientific">Octopus vulgaris</name>
    <name type="common">Common octopus</name>
    <dbReference type="NCBI Taxonomy" id="6645"/>
    <lineage>
        <taxon>Eukaryota</taxon>
        <taxon>Metazoa</taxon>
        <taxon>Spiralia</taxon>
        <taxon>Lophotrochozoa</taxon>
        <taxon>Mollusca</taxon>
        <taxon>Cephalopoda</taxon>
        <taxon>Coleoidea</taxon>
        <taxon>Octopodiformes</taxon>
        <taxon>Octopoda</taxon>
        <taxon>Incirrata</taxon>
        <taxon>Octopodidae</taxon>
        <taxon>Octopus</taxon>
    </lineage>
</organism>
<keyword evidence="2" id="KW-0472">Membrane</keyword>
<protein>
    <recommendedName>
        <fullName evidence="6">TNFR-Cys domain-containing protein</fullName>
    </recommendedName>
</protein>
<evidence type="ECO:0000256" key="2">
    <source>
        <dbReference type="SAM" id="Phobius"/>
    </source>
</evidence>
<keyword evidence="3" id="KW-0732">Signal</keyword>
<evidence type="ECO:0000313" key="5">
    <source>
        <dbReference type="Proteomes" id="UP001162480"/>
    </source>
</evidence>
<dbReference type="EMBL" id="OX597839">
    <property type="protein sequence ID" value="CAI9741115.1"/>
    <property type="molecule type" value="Genomic_DNA"/>
</dbReference>
<feature type="region of interest" description="Disordered" evidence="1">
    <location>
        <begin position="363"/>
        <end position="391"/>
    </location>
</feature>
<feature type="signal peptide" evidence="3">
    <location>
        <begin position="1"/>
        <end position="30"/>
    </location>
</feature>
<feature type="transmembrane region" description="Helical" evidence="2">
    <location>
        <begin position="264"/>
        <end position="287"/>
    </location>
</feature>
<evidence type="ECO:0000256" key="1">
    <source>
        <dbReference type="SAM" id="MobiDB-lite"/>
    </source>
</evidence>
<evidence type="ECO:0000256" key="3">
    <source>
        <dbReference type="SAM" id="SignalP"/>
    </source>
</evidence>
<gene>
    <name evidence="4" type="ORF">OCTVUL_1B020051</name>
</gene>
<keyword evidence="2" id="KW-1133">Transmembrane helix</keyword>
<keyword evidence="5" id="KW-1185">Reference proteome</keyword>
<evidence type="ECO:0000313" key="4">
    <source>
        <dbReference type="EMBL" id="CAI9741115.1"/>
    </source>
</evidence>
<feature type="chain" id="PRO_5041265733" description="TNFR-Cys domain-containing protein" evidence="3">
    <location>
        <begin position="31"/>
        <end position="406"/>
    </location>
</feature>
<dbReference type="AlphaFoldDB" id="A0AA36BUY5"/>
<sequence>MRATTSITNSNLILLLFCVLCLQIIIPTSSCPNGQLKHGDKCCRPVLHCPAGSYVKTCKRNGSCDKCLLCPNGTHNPFITSSFDVKNCYRNDCPTGLFRTSEDKCECAFHDGYIETEDKMFCQKIYRGCQPGLELNFRGRCETCADDHYKYWFGHGYCIKQIDCFRIRLSKIPGNHTIPATCLGFNDTCSLKAEERIPPLPPGWKPRGSPIPFVQGTTRRPILWAKITTKPRLLQTTHIINPKKTSQETTSNETYEGAAYSPGTVHACIAVICVLFIITVILIAYIVRIKHQSRTKLKNPVSVSCPENLVPVSFACEEPSRTASPPYFLDATDINSSPFKHLNNLTRPTFQCAYVESANPEGVEGKLNNNNNNNNSHKKIGQGSSASGKELDQNCGIELNELLSTQ</sequence>
<proteinExistence type="predicted"/>
<reference evidence="4" key="1">
    <citation type="submission" date="2023-08" db="EMBL/GenBank/DDBJ databases">
        <authorList>
            <person name="Alioto T."/>
            <person name="Alioto T."/>
            <person name="Gomez Garrido J."/>
        </authorList>
    </citation>
    <scope>NUCLEOTIDE SEQUENCE</scope>
</reference>
<evidence type="ECO:0008006" key="6">
    <source>
        <dbReference type="Google" id="ProtNLM"/>
    </source>
</evidence>
<keyword evidence="2" id="KW-0812">Transmembrane</keyword>